<comment type="caution">
    <text evidence="1">The sequence shown here is derived from an EMBL/GenBank/DDBJ whole genome shotgun (WGS) entry which is preliminary data.</text>
</comment>
<dbReference type="PANTHER" id="PTHR34921">
    <property type="entry name" value="MEIOTIC RECOMBINATION PROTEIN REC114"/>
    <property type="match status" value="1"/>
</dbReference>
<keyword evidence="2" id="KW-1185">Reference proteome</keyword>
<organism evidence="1 2">
    <name type="scientific">Elysia crispata</name>
    <name type="common">lettuce slug</name>
    <dbReference type="NCBI Taxonomy" id="231223"/>
    <lineage>
        <taxon>Eukaryota</taxon>
        <taxon>Metazoa</taxon>
        <taxon>Spiralia</taxon>
        <taxon>Lophotrochozoa</taxon>
        <taxon>Mollusca</taxon>
        <taxon>Gastropoda</taxon>
        <taxon>Heterobranchia</taxon>
        <taxon>Euthyneura</taxon>
        <taxon>Panpulmonata</taxon>
        <taxon>Sacoglossa</taxon>
        <taxon>Placobranchoidea</taxon>
        <taxon>Plakobranchidae</taxon>
        <taxon>Elysia</taxon>
    </lineage>
</organism>
<gene>
    <name evidence="1" type="ORF">RRG08_036002</name>
</gene>
<dbReference type="Pfam" id="PF15165">
    <property type="entry name" value="REC114-like"/>
    <property type="match status" value="1"/>
</dbReference>
<name>A0AAE1AKQ5_9GAST</name>
<evidence type="ECO:0000313" key="1">
    <source>
        <dbReference type="EMBL" id="KAK3789709.1"/>
    </source>
</evidence>
<accession>A0AAE1AKQ5</accession>
<evidence type="ECO:0008006" key="3">
    <source>
        <dbReference type="Google" id="ProtNLM"/>
    </source>
</evidence>
<dbReference type="Proteomes" id="UP001283361">
    <property type="component" value="Unassembled WGS sequence"/>
</dbReference>
<dbReference type="InterPro" id="IPR029168">
    <property type="entry name" value="REC114L"/>
</dbReference>
<dbReference type="EMBL" id="JAWDGP010001628">
    <property type="protein sequence ID" value="KAK3789709.1"/>
    <property type="molecule type" value="Genomic_DNA"/>
</dbReference>
<dbReference type="PANTHER" id="PTHR34921:SF1">
    <property type="entry name" value="MEIOTIC RECOMBINATION PROTEIN REC114"/>
    <property type="match status" value="1"/>
</dbReference>
<sequence length="219" mass="24576">MPDEHWRIDRYARFKSDKPENATQWTVYDDSCDLMRLMLSDVQQLVISQGSAILESHSLLSARSWMRGVCRNDSLLFMCKVQISGKNETRKFRVRFSAADGLSGSDHCSACVERLQQFFPVKMSVVKSSTATDASQNKTDLNGEAGDTSLKQQNLEGEVTLGDVAQNLLASARLPMAYNQHHINQETLQQMLRVCLADPAFPAFVQSVENELQNIVQNS</sequence>
<dbReference type="AlphaFoldDB" id="A0AAE1AKQ5"/>
<proteinExistence type="predicted"/>
<evidence type="ECO:0000313" key="2">
    <source>
        <dbReference type="Proteomes" id="UP001283361"/>
    </source>
</evidence>
<protein>
    <recommendedName>
        <fullName evidence="3">Meiotic recombination protein REC114</fullName>
    </recommendedName>
</protein>
<reference evidence="1" key="1">
    <citation type="journal article" date="2023" name="G3 (Bethesda)">
        <title>A reference genome for the long-term kleptoplast-retaining sea slug Elysia crispata morphotype clarki.</title>
        <authorList>
            <person name="Eastman K.E."/>
            <person name="Pendleton A.L."/>
            <person name="Shaikh M.A."/>
            <person name="Suttiyut T."/>
            <person name="Ogas R."/>
            <person name="Tomko P."/>
            <person name="Gavelis G."/>
            <person name="Widhalm J.R."/>
            <person name="Wisecaver J.H."/>
        </authorList>
    </citation>
    <scope>NUCLEOTIDE SEQUENCE</scope>
    <source>
        <strain evidence="1">ECLA1</strain>
    </source>
</reference>